<organism evidence="18 19">
    <name type="scientific">Vicia faba</name>
    <name type="common">Broad bean</name>
    <name type="synonym">Faba vulgaris</name>
    <dbReference type="NCBI Taxonomy" id="3906"/>
    <lineage>
        <taxon>Eukaryota</taxon>
        <taxon>Viridiplantae</taxon>
        <taxon>Streptophyta</taxon>
        <taxon>Embryophyta</taxon>
        <taxon>Tracheophyta</taxon>
        <taxon>Spermatophyta</taxon>
        <taxon>Magnoliopsida</taxon>
        <taxon>eudicotyledons</taxon>
        <taxon>Gunneridae</taxon>
        <taxon>Pentapetalae</taxon>
        <taxon>rosids</taxon>
        <taxon>fabids</taxon>
        <taxon>Fabales</taxon>
        <taxon>Fabaceae</taxon>
        <taxon>Papilionoideae</taxon>
        <taxon>50 kb inversion clade</taxon>
        <taxon>NPAAA clade</taxon>
        <taxon>Hologalegina</taxon>
        <taxon>IRL clade</taxon>
        <taxon>Fabeae</taxon>
        <taxon>Vicia</taxon>
    </lineage>
</organism>
<keyword evidence="5 15" id="KW-0633">Potassium transport</keyword>
<dbReference type="InterPro" id="IPR003938">
    <property type="entry name" value="K_chnl_volt-dep_EAG/ELK/ERG"/>
</dbReference>
<name>A0AAV1AC45_VICFA</name>
<sequence length="872" mass="99053">MKMSPLESHRYEQPHDHINEHGYSQCSLTGIILPSLGANSVYDINANDLPRLTISPYNRRYEQWNKFLLIWVFYTAIVCPFEFGFLYSSKGALAIADNFVNAFFLIDIILTFFVAYVEKITYLLVGDKRKIAYRYIRSWFLFDVLSTIPYEVFQHVLPINLRTYGYFSILRLWRLRRASAMFQRLEKDRNHKYFVVRCTKLVSVTLFTTHVAACTFYFLATRPNHKKPTWLSLVSNASSLTMLDSYVTSLYWSIVTLSSVGYGDLHAVNSDEMIFVIFFVIFNFGLTAYLIGNMTNLVVHWTDRTKNYRETIEAASHFSRRNGLPLRLQEQIFAHFHMKYKTNMEGLEQQEIIDSLPKAIQSSIAHYRFFELIQQVYLFSGVSRDLLHQLVTELKAEFFPPKEDVILQNETPTDFYIMVFGAADLIIHQKAMDWTINEAYTGDVFGEIGVLCYSPQIFTVRTKLFSQILRLSRSTFLNLVYNNVGDGAIIMNNFLNYVQKSKYGMLEGVMAEIETLLARGKMDLPISLIFAAYKGDDIMLHELLKKGSDPNEIDNKTGKTALHSAASKGSDHCVVLLLEFGADPNVKDFEGNIPLGEAIMGNHKSVTKLLIENGADISLTDVGRLACYAVEKKDIKLLKDIAQYGGDVKEASNGTTALHLAVGQGNVEMVKFLVEQGADVDLQDSFGWTARDYADHQCHEEIQNIFKEIEKDDKAPHVIPPKPNSNEVSCIGKSQSESYLPTTPQSGSLPPNQELTWLDNHQRRKVTPFRNSFFGMVSVPSQDKIDSPISENSRTSTIPTPSLTELPTRVMISCQGKSECPKRLVFLPKSLQELLHIGAEKFNYSPTKILTEDGAEVEDICLIREGDHLILA</sequence>
<keyword evidence="12 15" id="KW-0472">Membrane</keyword>
<dbReference type="Proteomes" id="UP001157006">
    <property type="component" value="Chromosome 3"/>
</dbReference>
<dbReference type="PANTHER" id="PTHR45743:SF22">
    <property type="entry name" value="POTASSIUM CHANNEL"/>
    <property type="match status" value="1"/>
</dbReference>
<feature type="transmembrane region" description="Helical" evidence="15">
    <location>
        <begin position="99"/>
        <end position="119"/>
    </location>
</feature>
<keyword evidence="8 15" id="KW-0851">Voltage-gated channel</keyword>
<keyword evidence="9 15" id="KW-0630">Potassium</keyword>
<evidence type="ECO:0000256" key="11">
    <source>
        <dbReference type="ARBA" id="ARBA00023065"/>
    </source>
</evidence>
<keyword evidence="13 15" id="KW-0407">Ion channel</keyword>
<evidence type="ECO:0000259" key="16">
    <source>
        <dbReference type="PROSITE" id="PS50042"/>
    </source>
</evidence>
<gene>
    <name evidence="18" type="ORF">VFH_III203320</name>
</gene>
<feature type="transmembrane region" description="Helical" evidence="15">
    <location>
        <begin position="194"/>
        <end position="220"/>
    </location>
</feature>
<evidence type="ECO:0000256" key="4">
    <source>
        <dbReference type="ARBA" id="ARBA00022448"/>
    </source>
</evidence>
<evidence type="ECO:0000256" key="13">
    <source>
        <dbReference type="ARBA" id="ARBA00023303"/>
    </source>
</evidence>
<dbReference type="InterPro" id="IPR005821">
    <property type="entry name" value="Ion_trans_dom"/>
</dbReference>
<dbReference type="Pfam" id="PF12796">
    <property type="entry name" value="Ank_2"/>
    <property type="match status" value="2"/>
</dbReference>
<evidence type="ECO:0000256" key="8">
    <source>
        <dbReference type="ARBA" id="ARBA00022882"/>
    </source>
</evidence>
<proteinExistence type="inferred from homology"/>
<feature type="repeat" description="ANK" evidence="14">
    <location>
        <begin position="557"/>
        <end position="589"/>
    </location>
</feature>
<dbReference type="InterPro" id="IPR000595">
    <property type="entry name" value="cNMP-bd_dom"/>
</dbReference>
<comment type="function">
    <text evidence="15">Potassium channel.</text>
</comment>
<keyword evidence="7 15" id="KW-0631">Potassium channel</keyword>
<keyword evidence="19" id="KW-1185">Reference proteome</keyword>
<dbReference type="SUPFAM" id="SSF51206">
    <property type="entry name" value="cAMP-binding domain-like"/>
    <property type="match status" value="1"/>
</dbReference>
<dbReference type="PROSITE" id="PS50042">
    <property type="entry name" value="CNMP_BINDING_3"/>
    <property type="match status" value="1"/>
</dbReference>
<evidence type="ECO:0000256" key="1">
    <source>
        <dbReference type="ARBA" id="ARBA00004141"/>
    </source>
</evidence>
<dbReference type="InterPro" id="IPR018490">
    <property type="entry name" value="cNMP-bd_dom_sf"/>
</dbReference>
<dbReference type="EMBL" id="OX451738">
    <property type="protein sequence ID" value="CAI8605882.1"/>
    <property type="molecule type" value="Genomic_DNA"/>
</dbReference>
<dbReference type="SUPFAM" id="SSF81324">
    <property type="entry name" value="Voltage-gated potassium channels"/>
    <property type="match status" value="1"/>
</dbReference>
<dbReference type="GO" id="GO:0005249">
    <property type="term" value="F:voltage-gated potassium channel activity"/>
    <property type="evidence" value="ECO:0007669"/>
    <property type="project" value="UniProtKB-UniRule"/>
</dbReference>
<feature type="repeat" description="ANK" evidence="14">
    <location>
        <begin position="590"/>
        <end position="622"/>
    </location>
</feature>
<dbReference type="PRINTS" id="PR01415">
    <property type="entry name" value="ANKYRIN"/>
</dbReference>
<feature type="repeat" description="ANK" evidence="14">
    <location>
        <begin position="653"/>
        <end position="685"/>
    </location>
</feature>
<feature type="domain" description="KHA" evidence="17">
    <location>
        <begin position="809"/>
        <end position="872"/>
    </location>
</feature>
<comment type="domain">
    <text evidence="15">The KHA domain (rich in hydrophobic and acidic residues) present in the C-terminal part is likely to be important for tetramerization.</text>
</comment>
<evidence type="ECO:0000256" key="14">
    <source>
        <dbReference type="PROSITE-ProRule" id="PRU00023"/>
    </source>
</evidence>
<feature type="transmembrane region" description="Helical" evidence="15">
    <location>
        <begin position="274"/>
        <end position="292"/>
    </location>
</feature>
<keyword evidence="6 15" id="KW-0812">Transmembrane</keyword>
<dbReference type="PANTHER" id="PTHR45743">
    <property type="entry name" value="POTASSIUM CHANNEL AKT1"/>
    <property type="match status" value="1"/>
</dbReference>
<evidence type="ECO:0000259" key="17">
    <source>
        <dbReference type="PROSITE" id="PS51490"/>
    </source>
</evidence>
<dbReference type="SMART" id="SM00248">
    <property type="entry name" value="ANK"/>
    <property type="match status" value="5"/>
</dbReference>
<dbReference type="PROSITE" id="PS50088">
    <property type="entry name" value="ANK_REPEAT"/>
    <property type="match status" value="3"/>
</dbReference>
<evidence type="ECO:0000256" key="6">
    <source>
        <dbReference type="ARBA" id="ARBA00022692"/>
    </source>
</evidence>
<feature type="domain" description="Cyclic nucleotide-binding" evidence="16">
    <location>
        <begin position="378"/>
        <end position="480"/>
    </location>
</feature>
<evidence type="ECO:0000256" key="12">
    <source>
        <dbReference type="ARBA" id="ARBA00023136"/>
    </source>
</evidence>
<dbReference type="PROSITE" id="PS50297">
    <property type="entry name" value="ANK_REP_REGION"/>
    <property type="match status" value="3"/>
</dbReference>
<comment type="similarity">
    <text evidence="3 15">Belongs to the potassium channel family. Plant (TC 1.A.1.4) subfamily.</text>
</comment>
<dbReference type="InterPro" id="IPR014710">
    <property type="entry name" value="RmlC-like_jellyroll"/>
</dbReference>
<comment type="subunit">
    <text evidence="15">The potassium channel is composed of a homo- or heterotetrameric complex of pore-forming subunits.</text>
</comment>
<dbReference type="GO" id="GO:0005886">
    <property type="term" value="C:plasma membrane"/>
    <property type="evidence" value="ECO:0007669"/>
    <property type="project" value="UniProtKB-SubCell"/>
</dbReference>
<dbReference type="SUPFAM" id="SSF48403">
    <property type="entry name" value="Ankyrin repeat"/>
    <property type="match status" value="1"/>
</dbReference>
<evidence type="ECO:0000256" key="9">
    <source>
        <dbReference type="ARBA" id="ARBA00022958"/>
    </source>
</evidence>
<comment type="subcellular location">
    <subcellularLocation>
        <location evidence="2">Cell membrane</location>
        <topology evidence="2">Peripheral membrane protein</topology>
        <orientation evidence="2">Cytoplasmic side</orientation>
    </subcellularLocation>
    <subcellularLocation>
        <location evidence="1 15">Membrane</location>
        <topology evidence="1 15">Multi-pass membrane protein</topology>
    </subcellularLocation>
</comment>
<dbReference type="SMART" id="SM00100">
    <property type="entry name" value="cNMP"/>
    <property type="match status" value="1"/>
</dbReference>
<dbReference type="Pfam" id="PF00520">
    <property type="entry name" value="Ion_trans"/>
    <property type="match status" value="1"/>
</dbReference>
<dbReference type="PROSITE" id="PS51490">
    <property type="entry name" value="KHA"/>
    <property type="match status" value="1"/>
</dbReference>
<evidence type="ECO:0000256" key="7">
    <source>
        <dbReference type="ARBA" id="ARBA00022826"/>
    </source>
</evidence>
<reference evidence="18 19" key="1">
    <citation type="submission" date="2023-01" db="EMBL/GenBank/DDBJ databases">
        <authorList>
            <person name="Kreplak J."/>
        </authorList>
    </citation>
    <scope>NUCLEOTIDE SEQUENCE [LARGE SCALE GENOMIC DNA]</scope>
</reference>
<dbReference type="Pfam" id="PF11834">
    <property type="entry name" value="KHA"/>
    <property type="match status" value="1"/>
</dbReference>
<evidence type="ECO:0000313" key="19">
    <source>
        <dbReference type="Proteomes" id="UP001157006"/>
    </source>
</evidence>
<dbReference type="PRINTS" id="PR01463">
    <property type="entry name" value="EAGCHANLFMLY"/>
</dbReference>
<protein>
    <recommendedName>
        <fullName evidence="15">Potassium channel</fullName>
    </recommendedName>
</protein>
<evidence type="ECO:0000256" key="5">
    <source>
        <dbReference type="ARBA" id="ARBA00022538"/>
    </source>
</evidence>
<dbReference type="Gene3D" id="1.10.287.70">
    <property type="match status" value="1"/>
</dbReference>
<evidence type="ECO:0000256" key="3">
    <source>
        <dbReference type="ARBA" id="ARBA00007929"/>
    </source>
</evidence>
<keyword evidence="4 15" id="KW-0813">Transport</keyword>
<dbReference type="InterPro" id="IPR045319">
    <property type="entry name" value="KAT/AKT"/>
</dbReference>
<dbReference type="Gene3D" id="1.10.287.630">
    <property type="entry name" value="Helix hairpin bin"/>
    <property type="match status" value="1"/>
</dbReference>
<evidence type="ECO:0000256" key="10">
    <source>
        <dbReference type="ARBA" id="ARBA00022989"/>
    </source>
</evidence>
<dbReference type="Gene3D" id="2.60.120.10">
    <property type="entry name" value="Jelly Rolls"/>
    <property type="match status" value="1"/>
</dbReference>
<dbReference type="CDD" id="cd00038">
    <property type="entry name" value="CAP_ED"/>
    <property type="match status" value="1"/>
</dbReference>
<dbReference type="Gene3D" id="1.25.40.20">
    <property type="entry name" value="Ankyrin repeat-containing domain"/>
    <property type="match status" value="1"/>
</dbReference>
<dbReference type="InterPro" id="IPR002110">
    <property type="entry name" value="Ankyrin_rpt"/>
</dbReference>
<dbReference type="InterPro" id="IPR036770">
    <property type="entry name" value="Ankyrin_rpt-contain_sf"/>
</dbReference>
<evidence type="ECO:0000256" key="2">
    <source>
        <dbReference type="ARBA" id="ARBA00004413"/>
    </source>
</evidence>
<keyword evidence="11 15" id="KW-0406">Ion transport</keyword>
<comment type="domain">
    <text evidence="15">The segment S4 is probably the voltage-sensor and is characterized by a series of positively charged amino acids. The pore-forming region H5 is enclosed by the transmembrane segments S5 and S6 in the Shaker-type (1P/6TM) and contains the GYGD signature motif which seems to be involved in potassium selectivity.</text>
</comment>
<accession>A0AAV1AC45</accession>
<dbReference type="Pfam" id="PF00027">
    <property type="entry name" value="cNMP_binding"/>
    <property type="match status" value="1"/>
</dbReference>
<dbReference type="InterPro" id="IPR021789">
    <property type="entry name" value="KHA_dom"/>
</dbReference>
<dbReference type="AlphaFoldDB" id="A0AAV1AC45"/>
<feature type="transmembrane region" description="Helical" evidence="15">
    <location>
        <begin position="240"/>
        <end position="262"/>
    </location>
</feature>
<keyword evidence="14" id="KW-0040">ANK repeat</keyword>
<dbReference type="FunFam" id="1.10.287.70:FF:000123">
    <property type="entry name" value="Potassium channel KAT3"/>
    <property type="match status" value="1"/>
</dbReference>
<dbReference type="GO" id="GO:0034702">
    <property type="term" value="C:monoatomic ion channel complex"/>
    <property type="evidence" value="ECO:0007669"/>
    <property type="project" value="UniProtKB-KW"/>
</dbReference>
<feature type="transmembrane region" description="Helical" evidence="15">
    <location>
        <begin position="67"/>
        <end position="87"/>
    </location>
</feature>
<keyword evidence="10 15" id="KW-1133">Transmembrane helix</keyword>
<comment type="caution">
    <text evidence="15">Lacks conserved residue(s) required for the propagation of feature annotation.</text>
</comment>
<dbReference type="FunFam" id="2.60.120.10:FF:000074">
    <property type="entry name" value="Potassium channel KAT2"/>
    <property type="match status" value="1"/>
</dbReference>
<evidence type="ECO:0000256" key="15">
    <source>
        <dbReference type="RuleBase" id="RU369015"/>
    </source>
</evidence>
<evidence type="ECO:0000313" key="18">
    <source>
        <dbReference type="EMBL" id="CAI8605882.1"/>
    </source>
</evidence>